<protein>
    <submittedName>
        <fullName evidence="1">Uncharacterized protein</fullName>
    </submittedName>
</protein>
<comment type="caution">
    <text evidence="1">The sequence shown here is derived from an EMBL/GenBank/DDBJ whole genome shotgun (WGS) entry which is preliminary data.</text>
</comment>
<reference evidence="1" key="1">
    <citation type="submission" date="2019-07" db="EMBL/GenBank/DDBJ databases">
        <authorList>
            <person name="Dittberner H."/>
        </authorList>
    </citation>
    <scope>NUCLEOTIDE SEQUENCE [LARGE SCALE GENOMIC DNA]</scope>
</reference>
<sequence length="70" mass="7963">MKKKLLKITVVDRKKVKSDVSEMIGRSKCGTSTHETLACSPSMDIVFLYPHSPVPQTIPQRRQINPDMEH</sequence>
<evidence type="ECO:0000313" key="2">
    <source>
        <dbReference type="Proteomes" id="UP000489600"/>
    </source>
</evidence>
<proteinExistence type="predicted"/>
<dbReference type="Proteomes" id="UP000489600">
    <property type="component" value="Unassembled WGS sequence"/>
</dbReference>
<keyword evidence="2" id="KW-1185">Reference proteome</keyword>
<accession>A0A565C984</accession>
<name>A0A565C984_9BRAS</name>
<organism evidence="1 2">
    <name type="scientific">Arabis nemorensis</name>
    <dbReference type="NCBI Taxonomy" id="586526"/>
    <lineage>
        <taxon>Eukaryota</taxon>
        <taxon>Viridiplantae</taxon>
        <taxon>Streptophyta</taxon>
        <taxon>Embryophyta</taxon>
        <taxon>Tracheophyta</taxon>
        <taxon>Spermatophyta</taxon>
        <taxon>Magnoliopsida</taxon>
        <taxon>eudicotyledons</taxon>
        <taxon>Gunneridae</taxon>
        <taxon>Pentapetalae</taxon>
        <taxon>rosids</taxon>
        <taxon>malvids</taxon>
        <taxon>Brassicales</taxon>
        <taxon>Brassicaceae</taxon>
        <taxon>Arabideae</taxon>
        <taxon>Arabis</taxon>
    </lineage>
</organism>
<evidence type="ECO:0000313" key="1">
    <source>
        <dbReference type="EMBL" id="VVB10164.1"/>
    </source>
</evidence>
<dbReference type="EMBL" id="CABITT030000007">
    <property type="protein sequence ID" value="VVB10164.1"/>
    <property type="molecule type" value="Genomic_DNA"/>
</dbReference>
<dbReference type="AlphaFoldDB" id="A0A565C984"/>
<gene>
    <name evidence="1" type="ORF">ANE_LOCUS20608</name>
</gene>